<dbReference type="PATRIC" id="fig|679936.5.peg.2985"/>
<sequence length="159" mass="17794">MRHRRWSWGVATGILLGSLFGFVQPTGATSAKPPAVVLVVRPQPPEALVRNVFLITTPVTHGLTPQSLIIRYQGGGHRLTVRLTLSHPATGEWEALWAPPAPGRMTAEVEAAHGVVLTTKSYPVVKPKPQRTARIIVGALFIGLSLWYWWRMQRFYRRR</sequence>
<evidence type="ECO:0000313" key="3">
    <source>
        <dbReference type="Proteomes" id="UP000005439"/>
    </source>
</evidence>
<accession>G8TZ82</accession>
<dbReference type="KEGG" id="sap:Sulac_2891"/>
<dbReference type="EMBL" id="CP003179">
    <property type="protein sequence ID" value="AEW06352.1"/>
    <property type="molecule type" value="Genomic_DNA"/>
</dbReference>
<protein>
    <submittedName>
        <fullName evidence="2">Uncharacterized protein</fullName>
    </submittedName>
</protein>
<gene>
    <name evidence="2" type="ordered locus">Sulac_2891</name>
</gene>
<dbReference type="Proteomes" id="UP000005439">
    <property type="component" value="Chromosome"/>
</dbReference>
<evidence type="ECO:0000256" key="1">
    <source>
        <dbReference type="SAM" id="Phobius"/>
    </source>
</evidence>
<feature type="transmembrane region" description="Helical" evidence="1">
    <location>
        <begin position="132"/>
        <end position="150"/>
    </location>
</feature>
<reference evidence="3" key="1">
    <citation type="submission" date="2011-12" db="EMBL/GenBank/DDBJ databases">
        <title>The complete genome of chromosome of Sulfobacillus acidophilus DSM 10332.</title>
        <authorList>
            <person name="Lucas S."/>
            <person name="Han J."/>
            <person name="Lapidus A."/>
            <person name="Bruce D."/>
            <person name="Goodwin L."/>
            <person name="Pitluck S."/>
            <person name="Peters L."/>
            <person name="Kyrpides N."/>
            <person name="Mavromatis K."/>
            <person name="Ivanova N."/>
            <person name="Mikhailova N."/>
            <person name="Chertkov O."/>
            <person name="Saunders E."/>
            <person name="Detter J.C."/>
            <person name="Tapia R."/>
            <person name="Han C."/>
            <person name="Land M."/>
            <person name="Hauser L."/>
            <person name="Markowitz V."/>
            <person name="Cheng J.-F."/>
            <person name="Hugenholtz P."/>
            <person name="Woyke T."/>
            <person name="Wu D."/>
            <person name="Pukall R."/>
            <person name="Gehrich-Schroeter G."/>
            <person name="Schneider S."/>
            <person name="Klenk H.-P."/>
            <person name="Eisen J.A."/>
        </authorList>
    </citation>
    <scope>NUCLEOTIDE SEQUENCE [LARGE SCALE GENOMIC DNA]</scope>
    <source>
        <strain evidence="3">ATCC 700253 / DSM 10332 / NAL</strain>
    </source>
</reference>
<dbReference type="STRING" id="679936.Sulac_2891"/>
<proteinExistence type="predicted"/>
<name>G8TZ82_SULAD</name>
<keyword evidence="3" id="KW-1185">Reference proteome</keyword>
<dbReference type="AlphaFoldDB" id="G8TZ82"/>
<reference evidence="2 3" key="2">
    <citation type="journal article" date="2012" name="Stand. Genomic Sci.">
        <title>Complete genome sequence of the moderately thermophilic mineral-sulfide-oxidizing firmicute Sulfobacillus acidophilus type strain (NAL(T)).</title>
        <authorList>
            <person name="Anderson I."/>
            <person name="Chertkov O."/>
            <person name="Chen A."/>
            <person name="Saunders E."/>
            <person name="Lapidus A."/>
            <person name="Nolan M."/>
            <person name="Lucas S."/>
            <person name="Hammon N."/>
            <person name="Deshpande S."/>
            <person name="Cheng J.F."/>
            <person name="Han C."/>
            <person name="Tapia R."/>
            <person name="Goodwin L.A."/>
            <person name="Pitluck S."/>
            <person name="Liolios K."/>
            <person name="Pagani I."/>
            <person name="Ivanova N."/>
            <person name="Mikhailova N."/>
            <person name="Pati A."/>
            <person name="Palaniappan K."/>
            <person name="Land M."/>
            <person name="Pan C."/>
            <person name="Rohde M."/>
            <person name="Pukall R."/>
            <person name="Goker M."/>
            <person name="Detter J.C."/>
            <person name="Woyke T."/>
            <person name="Bristow J."/>
            <person name="Eisen J.A."/>
            <person name="Markowitz V."/>
            <person name="Hugenholtz P."/>
            <person name="Kyrpides N.C."/>
            <person name="Klenk H.P."/>
            <person name="Mavromatis K."/>
        </authorList>
    </citation>
    <scope>NUCLEOTIDE SEQUENCE [LARGE SCALE GENOMIC DNA]</scope>
    <source>
        <strain evidence="3">ATCC 700253 / DSM 10332 / NAL</strain>
    </source>
</reference>
<keyword evidence="1" id="KW-0472">Membrane</keyword>
<keyword evidence="1" id="KW-1133">Transmembrane helix</keyword>
<organism evidence="2 3">
    <name type="scientific">Sulfobacillus acidophilus (strain ATCC 700253 / DSM 10332 / NAL)</name>
    <dbReference type="NCBI Taxonomy" id="679936"/>
    <lineage>
        <taxon>Bacteria</taxon>
        <taxon>Bacillati</taxon>
        <taxon>Bacillota</taxon>
        <taxon>Clostridia</taxon>
        <taxon>Eubacteriales</taxon>
        <taxon>Clostridiales Family XVII. Incertae Sedis</taxon>
        <taxon>Sulfobacillus</taxon>
    </lineage>
</organism>
<dbReference type="HOGENOM" id="CLU_140393_0_0_9"/>
<keyword evidence="1" id="KW-0812">Transmembrane</keyword>
<evidence type="ECO:0000313" key="2">
    <source>
        <dbReference type="EMBL" id="AEW06352.1"/>
    </source>
</evidence>